<dbReference type="AlphaFoldDB" id="A0A0E0C5Y9"/>
<keyword evidence="2" id="KW-1185">Reference proteome</keyword>
<name>A0A0E0C5Y9_9ORYZ</name>
<organism evidence="1">
    <name type="scientific">Oryza meridionalis</name>
    <dbReference type="NCBI Taxonomy" id="40149"/>
    <lineage>
        <taxon>Eukaryota</taxon>
        <taxon>Viridiplantae</taxon>
        <taxon>Streptophyta</taxon>
        <taxon>Embryophyta</taxon>
        <taxon>Tracheophyta</taxon>
        <taxon>Spermatophyta</taxon>
        <taxon>Magnoliopsida</taxon>
        <taxon>Liliopsida</taxon>
        <taxon>Poales</taxon>
        <taxon>Poaceae</taxon>
        <taxon>BOP clade</taxon>
        <taxon>Oryzoideae</taxon>
        <taxon>Oryzeae</taxon>
        <taxon>Oryzinae</taxon>
        <taxon>Oryza</taxon>
    </lineage>
</organism>
<dbReference type="Gramene" id="OMERI01G23950.1">
    <property type="protein sequence ID" value="OMERI01G23950.1"/>
    <property type="gene ID" value="OMERI01G23950"/>
</dbReference>
<dbReference type="HOGENOM" id="CLU_2675218_0_0_1"/>
<proteinExistence type="predicted"/>
<evidence type="ECO:0000313" key="2">
    <source>
        <dbReference type="Proteomes" id="UP000008021"/>
    </source>
</evidence>
<reference evidence="1" key="2">
    <citation type="submission" date="2018-05" db="EMBL/GenBank/DDBJ databases">
        <title>OmerRS3 (Oryza meridionalis Reference Sequence Version 3).</title>
        <authorList>
            <person name="Zhang J."/>
            <person name="Kudrna D."/>
            <person name="Lee S."/>
            <person name="Talag J."/>
            <person name="Welchert J."/>
            <person name="Wing R.A."/>
        </authorList>
    </citation>
    <scope>NUCLEOTIDE SEQUENCE [LARGE SCALE GENOMIC DNA]</scope>
    <source>
        <strain evidence="1">cv. OR44</strain>
    </source>
</reference>
<sequence length="75" mass="8527">MWRRRRRRRRRRRWPAARWGKVETCGGGAHEGDSLIISSSVGETTPSPRPRRAAAFVVRAILLLPSDHLDTAHGD</sequence>
<protein>
    <submittedName>
        <fullName evidence="1">Uncharacterized protein</fullName>
    </submittedName>
</protein>
<dbReference type="Proteomes" id="UP000008021">
    <property type="component" value="Chromosome 1"/>
</dbReference>
<accession>A0A0E0C5Y9</accession>
<evidence type="ECO:0000313" key="1">
    <source>
        <dbReference type="EnsemblPlants" id="OMERI01G23950.1"/>
    </source>
</evidence>
<reference evidence="1" key="1">
    <citation type="submission" date="2015-04" db="UniProtKB">
        <authorList>
            <consortium name="EnsemblPlants"/>
        </authorList>
    </citation>
    <scope>IDENTIFICATION</scope>
</reference>
<dbReference type="EnsemblPlants" id="OMERI01G23950.1">
    <property type="protein sequence ID" value="OMERI01G23950.1"/>
    <property type="gene ID" value="OMERI01G23950"/>
</dbReference>